<evidence type="ECO:0000313" key="3">
    <source>
        <dbReference type="Proteomes" id="UP000033935"/>
    </source>
</evidence>
<sequence>MSYESAAGTIGHINLDKNTTGKRSAGKPHAAFDEAGAGNGRCNAPRQFSTLPEGGVVQNNAPFLPLLNPME</sequence>
<protein>
    <submittedName>
        <fullName evidence="2">Uncharacterized protein</fullName>
    </submittedName>
</protein>
<gene>
    <name evidence="2" type="ORF">UT30_C0031G0010</name>
</gene>
<proteinExistence type="predicted"/>
<dbReference type="EMBL" id="LBWG01000031">
    <property type="protein sequence ID" value="KKR03364.1"/>
    <property type="molecule type" value="Genomic_DNA"/>
</dbReference>
<organism evidence="2 3">
    <name type="scientific">Candidatus Uhrbacteria bacterium GW2011_GWF2_39_13</name>
    <dbReference type="NCBI Taxonomy" id="1618995"/>
    <lineage>
        <taxon>Bacteria</taxon>
        <taxon>Candidatus Uhriibacteriota</taxon>
    </lineage>
</organism>
<dbReference type="AlphaFoldDB" id="A0A0G0MH41"/>
<evidence type="ECO:0000256" key="1">
    <source>
        <dbReference type="SAM" id="MobiDB-lite"/>
    </source>
</evidence>
<comment type="caution">
    <text evidence="2">The sequence shown here is derived from an EMBL/GenBank/DDBJ whole genome shotgun (WGS) entry which is preliminary data.</text>
</comment>
<evidence type="ECO:0000313" key="2">
    <source>
        <dbReference type="EMBL" id="KKR03364.1"/>
    </source>
</evidence>
<reference evidence="2 3" key="1">
    <citation type="journal article" date="2015" name="Nature">
        <title>rRNA introns, odd ribosomes, and small enigmatic genomes across a large radiation of phyla.</title>
        <authorList>
            <person name="Brown C.T."/>
            <person name="Hug L.A."/>
            <person name="Thomas B.C."/>
            <person name="Sharon I."/>
            <person name="Castelle C.J."/>
            <person name="Singh A."/>
            <person name="Wilkins M.J."/>
            <person name="Williams K.H."/>
            <person name="Banfield J.F."/>
        </authorList>
    </citation>
    <scope>NUCLEOTIDE SEQUENCE [LARGE SCALE GENOMIC DNA]</scope>
</reference>
<dbReference type="Proteomes" id="UP000033935">
    <property type="component" value="Unassembled WGS sequence"/>
</dbReference>
<feature type="region of interest" description="Disordered" evidence="1">
    <location>
        <begin position="1"/>
        <end position="71"/>
    </location>
</feature>
<name>A0A0G0MH41_9BACT</name>
<accession>A0A0G0MH41</accession>